<evidence type="ECO:0000256" key="1">
    <source>
        <dbReference type="SAM" id="MobiDB-lite"/>
    </source>
</evidence>
<dbReference type="Proteomes" id="UP001476798">
    <property type="component" value="Unassembled WGS sequence"/>
</dbReference>
<gene>
    <name evidence="2" type="ORF">GOODEAATRI_026462</name>
</gene>
<name>A0ABV0MVI3_9TELE</name>
<dbReference type="EMBL" id="JAHRIO010013276">
    <property type="protein sequence ID" value="MEQ2163072.1"/>
    <property type="molecule type" value="Genomic_DNA"/>
</dbReference>
<organism evidence="2 3">
    <name type="scientific">Goodea atripinnis</name>
    <dbReference type="NCBI Taxonomy" id="208336"/>
    <lineage>
        <taxon>Eukaryota</taxon>
        <taxon>Metazoa</taxon>
        <taxon>Chordata</taxon>
        <taxon>Craniata</taxon>
        <taxon>Vertebrata</taxon>
        <taxon>Euteleostomi</taxon>
        <taxon>Actinopterygii</taxon>
        <taxon>Neopterygii</taxon>
        <taxon>Teleostei</taxon>
        <taxon>Neoteleostei</taxon>
        <taxon>Acanthomorphata</taxon>
        <taxon>Ovalentaria</taxon>
        <taxon>Atherinomorphae</taxon>
        <taxon>Cyprinodontiformes</taxon>
        <taxon>Goodeidae</taxon>
        <taxon>Goodea</taxon>
    </lineage>
</organism>
<feature type="region of interest" description="Disordered" evidence="1">
    <location>
        <begin position="22"/>
        <end position="47"/>
    </location>
</feature>
<evidence type="ECO:0000313" key="3">
    <source>
        <dbReference type="Proteomes" id="UP001476798"/>
    </source>
</evidence>
<reference evidence="2 3" key="1">
    <citation type="submission" date="2021-06" db="EMBL/GenBank/DDBJ databases">
        <authorList>
            <person name="Palmer J.M."/>
        </authorList>
    </citation>
    <scope>NUCLEOTIDE SEQUENCE [LARGE SCALE GENOMIC DNA]</scope>
    <source>
        <strain evidence="2 3">GA_2019</strain>
        <tissue evidence="2">Muscle</tissue>
    </source>
</reference>
<sequence>MSLSELCADEYPQQLFDCPFSFPSMDELPDPDSDHPSAPVQLQSQPSDHCTCTADRWFLTALAVVRQVVGITPPTGCRWNSAFLPPRLLRPVFSHQTSRQLEACCTRSPFSILALRL</sequence>
<evidence type="ECO:0000313" key="2">
    <source>
        <dbReference type="EMBL" id="MEQ2163072.1"/>
    </source>
</evidence>
<comment type="caution">
    <text evidence="2">The sequence shown here is derived from an EMBL/GenBank/DDBJ whole genome shotgun (WGS) entry which is preliminary data.</text>
</comment>
<protein>
    <submittedName>
        <fullName evidence="2">Uncharacterized protein</fullName>
    </submittedName>
</protein>
<proteinExistence type="predicted"/>
<keyword evidence="3" id="KW-1185">Reference proteome</keyword>
<accession>A0ABV0MVI3</accession>